<comment type="caution">
    <text evidence="9">The sequence shown here is derived from an EMBL/GenBank/DDBJ whole genome shotgun (WGS) entry which is preliminary data.</text>
</comment>
<evidence type="ECO:0000256" key="7">
    <source>
        <dbReference type="PIRNR" id="PIRNR002744"/>
    </source>
</evidence>
<protein>
    <recommendedName>
        <fullName evidence="11">Purine-cytosine permease</fullName>
    </recommendedName>
</protein>
<feature type="transmembrane region" description="Helical" evidence="8">
    <location>
        <begin position="164"/>
        <end position="186"/>
    </location>
</feature>
<keyword evidence="3 7" id="KW-0813">Transport</keyword>
<feature type="transmembrane region" description="Helical" evidence="8">
    <location>
        <begin position="78"/>
        <end position="105"/>
    </location>
</feature>
<proteinExistence type="inferred from homology"/>
<evidence type="ECO:0000313" key="10">
    <source>
        <dbReference type="Proteomes" id="UP001234581"/>
    </source>
</evidence>
<dbReference type="Pfam" id="PF02133">
    <property type="entry name" value="Transp_cyt_pur"/>
    <property type="match status" value="1"/>
</dbReference>
<dbReference type="RefSeq" id="XP_058347991.1">
    <property type="nucleotide sequence ID" value="XM_058481353.1"/>
</dbReference>
<dbReference type="Proteomes" id="UP001234581">
    <property type="component" value="Unassembled WGS sequence"/>
</dbReference>
<dbReference type="InterPro" id="IPR026030">
    <property type="entry name" value="Pur-cyt_permease_Fcy2/21/22"/>
</dbReference>
<name>A0AAD7Y3H7_9FUNG</name>
<dbReference type="GO" id="GO:0005886">
    <property type="term" value="C:plasma membrane"/>
    <property type="evidence" value="ECO:0007669"/>
    <property type="project" value="TreeGrafter"/>
</dbReference>
<keyword evidence="10" id="KW-1185">Reference proteome</keyword>
<keyword evidence="4 8" id="KW-0812">Transmembrane</keyword>
<evidence type="ECO:0000313" key="9">
    <source>
        <dbReference type="EMBL" id="KAJ8663079.1"/>
    </source>
</evidence>
<dbReference type="EMBL" id="JARTCD010000003">
    <property type="protein sequence ID" value="KAJ8663079.1"/>
    <property type="molecule type" value="Genomic_DNA"/>
</dbReference>
<evidence type="ECO:0000256" key="2">
    <source>
        <dbReference type="ARBA" id="ARBA00008974"/>
    </source>
</evidence>
<comment type="subcellular location">
    <subcellularLocation>
        <location evidence="1">Membrane</location>
        <topology evidence="1">Multi-pass membrane protein</topology>
    </subcellularLocation>
</comment>
<evidence type="ECO:0008006" key="11">
    <source>
        <dbReference type="Google" id="ProtNLM"/>
    </source>
</evidence>
<feature type="transmembrane region" description="Helical" evidence="8">
    <location>
        <begin position="126"/>
        <end position="144"/>
    </location>
</feature>
<dbReference type="PIRSF" id="PIRSF002744">
    <property type="entry name" value="Pur-cyt_permease"/>
    <property type="match status" value="1"/>
</dbReference>
<feature type="transmembrane region" description="Helical" evidence="8">
    <location>
        <begin position="193"/>
        <end position="212"/>
    </location>
</feature>
<feature type="transmembrane region" description="Helical" evidence="8">
    <location>
        <begin position="452"/>
        <end position="471"/>
    </location>
</feature>
<evidence type="ECO:0000256" key="5">
    <source>
        <dbReference type="ARBA" id="ARBA00022989"/>
    </source>
</evidence>
<evidence type="ECO:0000256" key="3">
    <source>
        <dbReference type="ARBA" id="ARBA00022448"/>
    </source>
</evidence>
<dbReference type="GO" id="GO:0022857">
    <property type="term" value="F:transmembrane transporter activity"/>
    <property type="evidence" value="ECO:0007669"/>
    <property type="project" value="InterPro"/>
</dbReference>
<organism evidence="9 10">
    <name type="scientific">Lichtheimia ornata</name>
    <dbReference type="NCBI Taxonomy" id="688661"/>
    <lineage>
        <taxon>Eukaryota</taxon>
        <taxon>Fungi</taxon>
        <taxon>Fungi incertae sedis</taxon>
        <taxon>Mucoromycota</taxon>
        <taxon>Mucoromycotina</taxon>
        <taxon>Mucoromycetes</taxon>
        <taxon>Mucorales</taxon>
        <taxon>Lichtheimiaceae</taxon>
        <taxon>Lichtheimia</taxon>
    </lineage>
</organism>
<feature type="transmembrane region" description="Helical" evidence="8">
    <location>
        <begin position="375"/>
        <end position="396"/>
    </location>
</feature>
<evidence type="ECO:0000256" key="1">
    <source>
        <dbReference type="ARBA" id="ARBA00004141"/>
    </source>
</evidence>
<sequence length="481" mass="54139">MHEVQIQDHQEDKSERRNTTRHCCYRWCKVETQGIDPVPPNQRPHTRIWDNFTIWFSVSSTLAYLMIGMLGWQLYELAFWQAFLCIVLGNMIASIPGSIYSTLGFRTGLRQMVLVRYSFGYYGGKLISALNWINSVGWMIINIIQSAQFFVAMGTPGQPSSLPLWAGVVILAVATWIICLIGYKLIHNLQRWLWIPMWTAFGLLFGLGLARYDPNRSVLSYPEAEPKAVMSFFGLIYSSTALWPFAAADFTVRQPTTFNPYTVGMLSYLGGVLPTILLESLAFVLAAVWVPEHLEKSGDSGALAADVFAPIGWFGQFLLVVFAFNAVGHVVPSAYNMALTVQTIVPWRRIWALATINMIIVAILGAFGAEDLVRILQIFLPPITYCIAGYNAILLSEHFVFRSRRKYNIESWNDPRQLPVGAAAILTLVIAFGAGMLATSQPWFIGPIAKRVGDFGVILSLAFGFCFYNPLRYWEKKIFHR</sequence>
<dbReference type="InterPro" id="IPR001248">
    <property type="entry name" value="Pur-cyt_permease"/>
</dbReference>
<dbReference type="PANTHER" id="PTHR31806">
    <property type="entry name" value="PURINE-CYTOSINE PERMEASE FCY2-RELATED"/>
    <property type="match status" value="1"/>
</dbReference>
<accession>A0AAD7Y3H7</accession>
<gene>
    <name evidence="9" type="ORF">O0I10_001256</name>
</gene>
<evidence type="ECO:0000256" key="4">
    <source>
        <dbReference type="ARBA" id="ARBA00022692"/>
    </source>
</evidence>
<evidence type="ECO:0000256" key="8">
    <source>
        <dbReference type="SAM" id="Phobius"/>
    </source>
</evidence>
<dbReference type="AlphaFoldDB" id="A0AAD7Y3H7"/>
<feature type="transmembrane region" description="Helical" evidence="8">
    <location>
        <begin position="264"/>
        <end position="291"/>
    </location>
</feature>
<evidence type="ECO:0000256" key="6">
    <source>
        <dbReference type="ARBA" id="ARBA00023136"/>
    </source>
</evidence>
<feature type="transmembrane region" description="Helical" evidence="8">
    <location>
        <begin position="232"/>
        <end position="252"/>
    </location>
</feature>
<feature type="transmembrane region" description="Helical" evidence="8">
    <location>
        <begin position="417"/>
        <end position="440"/>
    </location>
</feature>
<keyword evidence="6 7" id="KW-0472">Membrane</keyword>
<feature type="transmembrane region" description="Helical" evidence="8">
    <location>
        <begin position="311"/>
        <end position="338"/>
    </location>
</feature>
<comment type="similarity">
    <text evidence="2 7">Belongs to the purine-cytosine permease (2.A.39) family.</text>
</comment>
<feature type="transmembrane region" description="Helical" evidence="8">
    <location>
        <begin position="52"/>
        <end position="72"/>
    </location>
</feature>
<dbReference type="GeneID" id="83208674"/>
<reference evidence="9 10" key="1">
    <citation type="submission" date="2023-03" db="EMBL/GenBank/DDBJ databases">
        <title>Genome sequence of Lichtheimia ornata CBS 291.66.</title>
        <authorList>
            <person name="Mohabir J.T."/>
            <person name="Shea T.P."/>
            <person name="Kurbessoian T."/>
            <person name="Berby B."/>
            <person name="Fontaine J."/>
            <person name="Livny J."/>
            <person name="Gnirke A."/>
            <person name="Stajich J.E."/>
            <person name="Cuomo C.A."/>
        </authorList>
    </citation>
    <scope>NUCLEOTIDE SEQUENCE [LARGE SCALE GENOMIC DNA]</scope>
    <source>
        <strain evidence="9">CBS 291.66</strain>
    </source>
</reference>
<feature type="transmembrane region" description="Helical" evidence="8">
    <location>
        <begin position="350"/>
        <end position="369"/>
    </location>
</feature>
<dbReference type="PANTHER" id="PTHR31806:SF1">
    <property type="entry name" value="PURINE-CYTOSINE PERMEASE FCY2-RELATED"/>
    <property type="match status" value="1"/>
</dbReference>
<keyword evidence="5 8" id="KW-1133">Transmembrane helix</keyword>
<dbReference type="Gene3D" id="1.10.4160.10">
    <property type="entry name" value="Hydantoin permease"/>
    <property type="match status" value="1"/>
</dbReference>